<feature type="domain" description="Peptidase C39-like" evidence="1">
    <location>
        <begin position="74"/>
        <end position="238"/>
    </location>
</feature>
<dbReference type="PROSITE" id="PS51257">
    <property type="entry name" value="PROKAR_LIPOPROTEIN"/>
    <property type="match status" value="1"/>
</dbReference>
<dbReference type="Gene3D" id="3.90.70.10">
    <property type="entry name" value="Cysteine proteinases"/>
    <property type="match status" value="1"/>
</dbReference>
<evidence type="ECO:0000313" key="3">
    <source>
        <dbReference type="Proteomes" id="UP000308230"/>
    </source>
</evidence>
<accession>A0A5R9F6J2</accession>
<dbReference type="InterPro" id="IPR016997">
    <property type="entry name" value="UCP032442"/>
</dbReference>
<proteinExistence type="predicted"/>
<dbReference type="OrthoDB" id="1164310at2"/>
<dbReference type="PIRSF" id="PIRSF032442">
    <property type="entry name" value="UCP032442"/>
    <property type="match status" value="1"/>
</dbReference>
<comment type="caution">
    <text evidence="2">The sequence shown here is derived from an EMBL/GenBank/DDBJ whole genome shotgun (WGS) entry which is preliminary data.</text>
</comment>
<dbReference type="EMBL" id="SWLG01000005">
    <property type="protein sequence ID" value="TLS37966.1"/>
    <property type="molecule type" value="Genomic_DNA"/>
</dbReference>
<gene>
    <name evidence="2" type="ORF">FCL54_09115</name>
</gene>
<dbReference type="Pfam" id="PF13529">
    <property type="entry name" value="Peptidase_C39_2"/>
    <property type="match status" value="1"/>
</dbReference>
<sequence>MKTLLNLVIVFTLIGCSTTEAGQRHENAANQPAQTKELQVKEPVEKKAAGTRPNAKKISAPEVKKEKGKQKVILDVPLIKQNPELKYGCEVTSLAMVLQYAGIKADKMSLYRKIAKDNDPIRKTRQGNITDWGDPNDGFVGDMTGKNAGYAVFDKPMEQLMEAYLPERTVNLTGKPFKQIELQIDNNRPVVVWTTGDYRLPDRWESWRHGKEKIKTPLDLHAVVLVGYDRENVYLNDPLSGKKEVKVNKKQFIDSWIALKKQALSYR</sequence>
<dbReference type="PANTHER" id="PTHR37806:SF1">
    <property type="entry name" value="PEPTIDASE C39-LIKE DOMAIN-CONTAINING PROTEIN"/>
    <property type="match status" value="1"/>
</dbReference>
<dbReference type="AlphaFoldDB" id="A0A5R9F6J2"/>
<evidence type="ECO:0000259" key="1">
    <source>
        <dbReference type="Pfam" id="PF13529"/>
    </source>
</evidence>
<dbReference type="RefSeq" id="WP_138125556.1">
    <property type="nucleotide sequence ID" value="NZ_SWLG01000005.1"/>
</dbReference>
<dbReference type="Proteomes" id="UP000308230">
    <property type="component" value="Unassembled WGS sequence"/>
</dbReference>
<dbReference type="PANTHER" id="PTHR37806">
    <property type="entry name" value="LMO0724 PROTEIN"/>
    <property type="match status" value="1"/>
</dbReference>
<protein>
    <submittedName>
        <fullName evidence="2">Peptidase C39</fullName>
    </submittedName>
</protein>
<organism evidence="2 3">
    <name type="scientific">Exobacillus caeni</name>
    <dbReference type="NCBI Taxonomy" id="2574798"/>
    <lineage>
        <taxon>Bacteria</taxon>
        <taxon>Bacillati</taxon>
        <taxon>Bacillota</taxon>
        <taxon>Bacilli</taxon>
        <taxon>Bacillales</taxon>
        <taxon>Guptibacillaceae</taxon>
        <taxon>Exobacillus</taxon>
    </lineage>
</organism>
<evidence type="ECO:0000313" key="2">
    <source>
        <dbReference type="EMBL" id="TLS37966.1"/>
    </source>
</evidence>
<name>A0A5R9F6J2_9BACL</name>
<keyword evidence="3" id="KW-1185">Reference proteome</keyword>
<dbReference type="InterPro" id="IPR039564">
    <property type="entry name" value="Peptidase_C39-like"/>
</dbReference>
<reference evidence="2 3" key="1">
    <citation type="submission" date="2019-04" db="EMBL/GenBank/DDBJ databases">
        <title>Bacillus caeni sp. nov., a bacterium isolated from mangrove sediment.</title>
        <authorList>
            <person name="Huang H."/>
            <person name="Mo K."/>
            <person name="Hu Y."/>
        </authorList>
    </citation>
    <scope>NUCLEOTIDE SEQUENCE [LARGE SCALE GENOMIC DNA]</scope>
    <source>
        <strain evidence="2 3">HB172195</strain>
    </source>
</reference>